<name>A0A5Q2REJ5_9ACTN</name>
<evidence type="ECO:0000256" key="1">
    <source>
        <dbReference type="ARBA" id="ARBA00001974"/>
    </source>
</evidence>
<dbReference type="KEGG" id="atq:GH723_02555"/>
<dbReference type="InterPro" id="IPR006091">
    <property type="entry name" value="Acyl-CoA_Oxase/DH_mid-dom"/>
</dbReference>
<dbReference type="PANTHER" id="PTHR43292">
    <property type="entry name" value="ACYL-COA DEHYDROGENASE"/>
    <property type="match status" value="1"/>
</dbReference>
<dbReference type="InterPro" id="IPR052161">
    <property type="entry name" value="Mycobact_Acyl-CoA_DH"/>
</dbReference>
<dbReference type="Gene3D" id="1.10.540.10">
    <property type="entry name" value="Acyl-CoA dehydrogenase/oxidase, N-terminal domain"/>
    <property type="match status" value="1"/>
</dbReference>
<evidence type="ECO:0000313" key="11">
    <source>
        <dbReference type="Proteomes" id="UP000334019"/>
    </source>
</evidence>
<dbReference type="Gene3D" id="1.20.140.10">
    <property type="entry name" value="Butyryl-CoA Dehydrogenase, subunit A, domain 3"/>
    <property type="match status" value="1"/>
</dbReference>
<evidence type="ECO:0000259" key="7">
    <source>
        <dbReference type="Pfam" id="PF00441"/>
    </source>
</evidence>
<accession>A0A5Q2REJ5</accession>
<reference evidence="10 11" key="1">
    <citation type="submission" date="2019-11" db="EMBL/GenBank/DDBJ databases">
        <authorList>
            <person name="He Y."/>
        </authorList>
    </citation>
    <scope>NUCLEOTIDE SEQUENCE [LARGE SCALE GENOMIC DNA]</scope>
    <source>
        <strain evidence="10 11">SCSIO 58843</strain>
    </source>
</reference>
<dbReference type="Pfam" id="PF02771">
    <property type="entry name" value="Acyl-CoA_dh_N"/>
    <property type="match status" value="1"/>
</dbReference>
<evidence type="ECO:0000259" key="9">
    <source>
        <dbReference type="Pfam" id="PF02771"/>
    </source>
</evidence>
<dbReference type="GO" id="GO:0050660">
    <property type="term" value="F:flavin adenine dinucleotide binding"/>
    <property type="evidence" value="ECO:0007669"/>
    <property type="project" value="InterPro"/>
</dbReference>
<keyword evidence="4 6" id="KW-0274">FAD</keyword>
<dbReference type="RefSeq" id="WP_153758179.1">
    <property type="nucleotide sequence ID" value="NZ_CP045851.1"/>
</dbReference>
<dbReference type="EMBL" id="CP045851">
    <property type="protein sequence ID" value="QGG94073.1"/>
    <property type="molecule type" value="Genomic_DNA"/>
</dbReference>
<dbReference type="InterPro" id="IPR009100">
    <property type="entry name" value="AcylCoA_DH/oxidase_NM_dom_sf"/>
</dbReference>
<dbReference type="AlphaFoldDB" id="A0A5Q2REJ5"/>
<evidence type="ECO:0000256" key="5">
    <source>
        <dbReference type="ARBA" id="ARBA00023002"/>
    </source>
</evidence>
<dbReference type="SUPFAM" id="SSF47203">
    <property type="entry name" value="Acyl-CoA dehydrogenase C-terminal domain-like"/>
    <property type="match status" value="1"/>
</dbReference>
<evidence type="ECO:0000256" key="4">
    <source>
        <dbReference type="ARBA" id="ARBA00022827"/>
    </source>
</evidence>
<dbReference type="Proteomes" id="UP000334019">
    <property type="component" value="Chromosome"/>
</dbReference>
<keyword evidence="5 6" id="KW-0560">Oxidoreductase</keyword>
<organism evidence="10 11">
    <name type="scientific">Actinomarinicola tropica</name>
    <dbReference type="NCBI Taxonomy" id="2789776"/>
    <lineage>
        <taxon>Bacteria</taxon>
        <taxon>Bacillati</taxon>
        <taxon>Actinomycetota</taxon>
        <taxon>Acidimicrobiia</taxon>
        <taxon>Acidimicrobiales</taxon>
        <taxon>Iamiaceae</taxon>
        <taxon>Actinomarinicola</taxon>
    </lineage>
</organism>
<evidence type="ECO:0000259" key="8">
    <source>
        <dbReference type="Pfam" id="PF02770"/>
    </source>
</evidence>
<dbReference type="InterPro" id="IPR046373">
    <property type="entry name" value="Acyl-CoA_Oxase/DH_mid-dom_sf"/>
</dbReference>
<dbReference type="FunFam" id="2.40.110.10:FF:000011">
    <property type="entry name" value="Acyl-CoA dehydrogenase FadE34"/>
    <property type="match status" value="1"/>
</dbReference>
<dbReference type="Pfam" id="PF00441">
    <property type="entry name" value="Acyl-CoA_dh_1"/>
    <property type="match status" value="1"/>
</dbReference>
<evidence type="ECO:0000256" key="3">
    <source>
        <dbReference type="ARBA" id="ARBA00022630"/>
    </source>
</evidence>
<feature type="domain" description="Acyl-CoA dehydrogenase/oxidase C-terminal" evidence="7">
    <location>
        <begin position="211"/>
        <end position="383"/>
    </location>
</feature>
<keyword evidence="3 6" id="KW-0285">Flavoprotein</keyword>
<dbReference type="InterPro" id="IPR037069">
    <property type="entry name" value="AcylCoA_DH/ox_N_sf"/>
</dbReference>
<comment type="cofactor">
    <cofactor evidence="1 6">
        <name>FAD</name>
        <dbReference type="ChEBI" id="CHEBI:57692"/>
    </cofactor>
</comment>
<keyword evidence="11" id="KW-1185">Reference proteome</keyword>
<dbReference type="InterPro" id="IPR009075">
    <property type="entry name" value="AcylCo_DH/oxidase_C"/>
</dbReference>
<dbReference type="Pfam" id="PF02770">
    <property type="entry name" value="Acyl-CoA_dh_M"/>
    <property type="match status" value="1"/>
</dbReference>
<sequence length="395" mass="43220">MDFDLPPDDDPRRIEVRRWLDEHPNASGAELAEAGYVVPHWPAPWGFEADPMHQLIIDEELHRAGVRRPAGIGIGWAAPTILLAGTEEQKQTYLPRILSGEDQWCQLFSEPDAGSDLASLRTRAVRDGDSYIVNGSKIWTSGGHHSRYGILIARTDTEAPTHRGISYFICPMDLPGMTLEPIIDMTTAHSFNQVFFEDVRLPAENLVGQENDGWRLTKVTLSNERVMLSSAGSLWGAGPSAADLIDLVRAQGGVDDPLLRQRLAALHCEAEVLRLNRLRTLSARLKGQTPGPEASIQKAMADEHGQHVMELAKDLAGTAGVLEGSGPPGPVPEDARTGATEINLDSKQFPDVHPVWHYGFLFSPALTIGGGTFAIQRNIIGELVLGLPREPRVDR</sequence>
<dbReference type="InterPro" id="IPR036250">
    <property type="entry name" value="AcylCo_DH-like_C"/>
</dbReference>
<evidence type="ECO:0000256" key="6">
    <source>
        <dbReference type="RuleBase" id="RU362125"/>
    </source>
</evidence>
<dbReference type="InterPro" id="IPR013786">
    <property type="entry name" value="AcylCoA_DH/ox_N"/>
</dbReference>
<comment type="similarity">
    <text evidence="2 6">Belongs to the acyl-CoA dehydrogenase family.</text>
</comment>
<dbReference type="GO" id="GO:0016627">
    <property type="term" value="F:oxidoreductase activity, acting on the CH-CH group of donors"/>
    <property type="evidence" value="ECO:0007669"/>
    <property type="project" value="InterPro"/>
</dbReference>
<gene>
    <name evidence="10" type="ORF">GH723_02555</name>
</gene>
<feature type="domain" description="Acyl-CoA dehydrogenase/oxidase N-terminal" evidence="9">
    <location>
        <begin position="22"/>
        <end position="101"/>
    </location>
</feature>
<protein>
    <submittedName>
        <fullName evidence="10">Acyl-CoA dehydrogenase</fullName>
    </submittedName>
</protein>
<dbReference type="SUPFAM" id="SSF56645">
    <property type="entry name" value="Acyl-CoA dehydrogenase NM domain-like"/>
    <property type="match status" value="1"/>
</dbReference>
<evidence type="ECO:0000313" key="10">
    <source>
        <dbReference type="EMBL" id="QGG94073.1"/>
    </source>
</evidence>
<dbReference type="PANTHER" id="PTHR43292:SF4">
    <property type="entry name" value="ACYL-COA DEHYDROGENASE FADE34"/>
    <property type="match status" value="1"/>
</dbReference>
<dbReference type="Gene3D" id="2.40.110.10">
    <property type="entry name" value="Butyryl-CoA Dehydrogenase, subunit A, domain 2"/>
    <property type="match status" value="1"/>
</dbReference>
<feature type="domain" description="Acyl-CoA oxidase/dehydrogenase middle" evidence="8">
    <location>
        <begin position="105"/>
        <end position="199"/>
    </location>
</feature>
<dbReference type="GO" id="GO:0005886">
    <property type="term" value="C:plasma membrane"/>
    <property type="evidence" value="ECO:0007669"/>
    <property type="project" value="TreeGrafter"/>
</dbReference>
<evidence type="ECO:0000256" key="2">
    <source>
        <dbReference type="ARBA" id="ARBA00009347"/>
    </source>
</evidence>
<proteinExistence type="inferred from homology"/>